<proteinExistence type="predicted"/>
<dbReference type="GO" id="GO:0005096">
    <property type="term" value="F:GTPase activator activity"/>
    <property type="evidence" value="ECO:0007669"/>
    <property type="project" value="InterPro"/>
</dbReference>
<feature type="compositionally biased region" description="Polar residues" evidence="1">
    <location>
        <begin position="773"/>
        <end position="787"/>
    </location>
</feature>
<feature type="compositionally biased region" description="Low complexity" evidence="1">
    <location>
        <begin position="788"/>
        <end position="802"/>
    </location>
</feature>
<feature type="region of interest" description="Disordered" evidence="1">
    <location>
        <begin position="1"/>
        <end position="55"/>
    </location>
</feature>
<accession>A0A9P8A1I8</accession>
<dbReference type="AlphaFoldDB" id="A0A9P8A1I8"/>
<feature type="compositionally biased region" description="Pro residues" evidence="1">
    <location>
        <begin position="39"/>
        <end position="49"/>
    </location>
</feature>
<dbReference type="Proteomes" id="UP000717515">
    <property type="component" value="Unassembled WGS sequence"/>
</dbReference>
<reference evidence="2" key="1">
    <citation type="submission" date="2021-07" db="EMBL/GenBank/DDBJ databases">
        <title>Draft genome of Mortierella alpina, strain LL118, isolated from an aspen leaf litter sample.</title>
        <authorList>
            <person name="Yang S."/>
            <person name="Vinatzer B.A."/>
        </authorList>
    </citation>
    <scope>NUCLEOTIDE SEQUENCE</scope>
    <source>
        <strain evidence="2">LL118</strain>
    </source>
</reference>
<feature type="compositionally biased region" description="Basic and acidic residues" evidence="1">
    <location>
        <begin position="403"/>
        <end position="417"/>
    </location>
</feature>
<feature type="compositionally biased region" description="Polar residues" evidence="1">
    <location>
        <begin position="282"/>
        <end position="299"/>
    </location>
</feature>
<feature type="region of interest" description="Disordered" evidence="1">
    <location>
        <begin position="281"/>
        <end position="305"/>
    </location>
</feature>
<comment type="caution">
    <text evidence="2">The sequence shown here is derived from an EMBL/GenBank/DDBJ whole genome shotgun (WGS) entry which is preliminary data.</text>
</comment>
<feature type="compositionally biased region" description="Polar residues" evidence="1">
    <location>
        <begin position="459"/>
        <end position="469"/>
    </location>
</feature>
<feature type="compositionally biased region" description="Low complexity" evidence="1">
    <location>
        <begin position="385"/>
        <end position="397"/>
    </location>
</feature>
<feature type="compositionally biased region" description="Polar residues" evidence="1">
    <location>
        <begin position="730"/>
        <end position="741"/>
    </location>
</feature>
<feature type="compositionally biased region" description="Basic residues" evidence="1">
    <location>
        <begin position="923"/>
        <end position="934"/>
    </location>
</feature>
<feature type="compositionally biased region" description="Polar residues" evidence="1">
    <location>
        <begin position="337"/>
        <end position="350"/>
    </location>
</feature>
<feature type="region of interest" description="Disordered" evidence="1">
    <location>
        <begin position="711"/>
        <end position="802"/>
    </location>
</feature>
<feature type="region of interest" description="Disordered" evidence="1">
    <location>
        <begin position="920"/>
        <end position="955"/>
    </location>
</feature>
<feature type="region of interest" description="Disordered" evidence="1">
    <location>
        <begin position="328"/>
        <end position="553"/>
    </location>
</feature>
<feature type="compositionally biased region" description="Low complexity" evidence="1">
    <location>
        <begin position="750"/>
        <end position="767"/>
    </location>
</feature>
<dbReference type="Pfam" id="PF20162">
    <property type="entry name" value="Etd1"/>
    <property type="match status" value="1"/>
</dbReference>
<feature type="compositionally biased region" description="Low complexity" evidence="1">
    <location>
        <begin position="1"/>
        <end position="14"/>
    </location>
</feature>
<evidence type="ECO:0000313" key="2">
    <source>
        <dbReference type="EMBL" id="KAG9322652.1"/>
    </source>
</evidence>
<feature type="compositionally biased region" description="Basic and acidic residues" evidence="1">
    <location>
        <begin position="490"/>
        <end position="502"/>
    </location>
</feature>
<name>A0A9P8A1I8_MORAP</name>
<feature type="region of interest" description="Disordered" evidence="1">
    <location>
        <begin position="871"/>
        <end position="906"/>
    </location>
</feature>
<protein>
    <submittedName>
        <fullName evidence="2">Uncharacterized protein</fullName>
    </submittedName>
</protein>
<evidence type="ECO:0000256" key="1">
    <source>
        <dbReference type="SAM" id="MobiDB-lite"/>
    </source>
</evidence>
<feature type="compositionally biased region" description="Acidic residues" evidence="1">
    <location>
        <begin position="527"/>
        <end position="540"/>
    </location>
</feature>
<sequence length="1040" mass="114229">MTSKALTMSSSSPASPDPPTLLPFSLSFSTCATTSPDSTPHPLPPPSPNMRPRMHLRRPLPEHWIHPLSTATTTTTTPAPATYPSLTLTSTALGHHLVVDDMHVGYPQSCNDPRLYYSHSAPCSPLPERRQQPQQLVFVSGAVGTASALGLVFGRPLQAKDTIPCTPQTCTQLQKELQNSLIHQAQSPSHTFQQQCSVHKRFRLFQQKPRRCLVHNPPTGPNYILPPSAVRPLVVRPDKILLDHLEDPAPSTSWRSSLTSSVSASSRLSSSTVSLALSTSSYTQGSDAESNNSSTSYTPKKSRKQLKKEKQLLRCLCYLDTSLDQQQHKAELAQQPKAHSQPQLSSTSSWHPKKHQKEASRLRRMWNDSTIFPWPKPSGTTKRWQQQLQQQQQQQQQPHRRHDGPEHPNKHEQASLDHRHRQPSAEGGVPMRNSLSGTDISDEGNHTLSDVDDEDDSGSCRTTTTSLVDNSHHRVSFQEHYGSATRHPRSKDDIKAISRHQAEMSQQRNVEEEPIQPPLLSFKNDGDDNDDDDDFEDWDVQSDSGAPSSSPMYAAGALEPISFSTVNLPLTAPHKNAHYKASHSSLRHRQRCTSLPADSVAPNFQNIPAVAKTKKTTREIWDEDFDFDSPDINVPTQVVESQISLQMGLDNIRDFASQIEGLKSLQASLRVASSSLKATNPKKHQDLSKMFQRDWEQAEVIIDLGEIAQTSNSTMGSSGPGHAAGPHPSLSYNVSDSTLGKSGSHKPRRPTLSTTAPADASPTSSSSFKAKTRSVSQSSNLTGTTMVTSENESTSCTSSRSSSGLTIDVEAAVEKTAMASLSTAAPFKASISSPAGLGLCSTPVTPLPDGLRGYAMDEGDTDDENDYTVESPIIGRSPSGDGILGSRSPYHSKEDSSITVKAVPMGQTPDIEASLHRYQKYERHGHHSRRRSSSRRATLNEDENRDDEDDDGYESFGYGDASSFGVITPIPSDRHLQVLKDILMEGLGSDIARQYMFRRGEQDHVQFTVEVIPGLLGHLKGLQQRLGDQLMELQQLTVLV</sequence>
<gene>
    <name evidence="2" type="ORF">KVV02_002381</name>
</gene>
<dbReference type="EMBL" id="JAIFTL010000136">
    <property type="protein sequence ID" value="KAG9322652.1"/>
    <property type="molecule type" value="Genomic_DNA"/>
</dbReference>
<feature type="compositionally biased region" description="Acidic residues" evidence="1">
    <location>
        <begin position="940"/>
        <end position="953"/>
    </location>
</feature>
<dbReference type="GO" id="GO:1902412">
    <property type="term" value="P:regulation of mitotic cytokinesis"/>
    <property type="evidence" value="ECO:0007669"/>
    <property type="project" value="InterPro"/>
</dbReference>
<organism evidence="2 3">
    <name type="scientific">Mortierella alpina</name>
    <name type="common">Oleaginous fungus</name>
    <name type="synonym">Mortierella renispora</name>
    <dbReference type="NCBI Taxonomy" id="64518"/>
    <lineage>
        <taxon>Eukaryota</taxon>
        <taxon>Fungi</taxon>
        <taxon>Fungi incertae sedis</taxon>
        <taxon>Mucoromycota</taxon>
        <taxon>Mortierellomycotina</taxon>
        <taxon>Mortierellomycetes</taxon>
        <taxon>Mortierellales</taxon>
        <taxon>Mortierellaceae</taxon>
        <taxon>Mortierella</taxon>
    </lineage>
</organism>
<evidence type="ECO:0000313" key="3">
    <source>
        <dbReference type="Proteomes" id="UP000717515"/>
    </source>
</evidence>
<dbReference type="InterPro" id="IPR045342">
    <property type="entry name" value="Etd1"/>
</dbReference>